<protein>
    <submittedName>
        <fullName evidence="2">Uncharacterized protein</fullName>
    </submittedName>
</protein>
<name>A0A9C7BH84_9VIRU</name>
<organism evidence="2">
    <name type="scientific">Litopenaeus vannamei majanivirus Nimav-1_LVa</name>
    <dbReference type="NCBI Taxonomy" id="2984273"/>
    <lineage>
        <taxon>Viruses</taxon>
        <taxon>Viruses incertae sedis</taxon>
        <taxon>Naldaviricetes</taxon>
        <taxon>Nimaviridae</taxon>
    </lineage>
</organism>
<evidence type="ECO:0000256" key="1">
    <source>
        <dbReference type="SAM" id="MobiDB-lite"/>
    </source>
</evidence>
<proteinExistence type="predicted"/>
<accession>A0A9C7BH84</accession>
<reference evidence="2" key="1">
    <citation type="submission" date="2022-10" db="EMBL/GenBank/DDBJ databases">
        <title>Genome sequences of endogenous nimaviruses in decapod crustaceans.</title>
        <authorList>
            <person name="Kawato S."/>
            <person name="Nozaki R."/>
            <person name="Kondo H."/>
            <person name="Hirono I."/>
        </authorList>
    </citation>
    <scope>NUCLEOTIDE SEQUENCE</scope>
    <source>
        <strain evidence="2">Lva-Nima_1</strain>
    </source>
</reference>
<dbReference type="EMBL" id="LC738872">
    <property type="protein sequence ID" value="BDT62153.1"/>
    <property type="molecule type" value="Genomic_DNA"/>
</dbReference>
<evidence type="ECO:0000313" key="2">
    <source>
        <dbReference type="EMBL" id="BDT62153.1"/>
    </source>
</evidence>
<feature type="region of interest" description="Disordered" evidence="1">
    <location>
        <begin position="17"/>
        <end position="39"/>
    </location>
</feature>
<feature type="compositionally biased region" description="Basic and acidic residues" evidence="1">
    <location>
        <begin position="29"/>
        <end position="39"/>
    </location>
</feature>
<sequence>MSYSSVKCPNLNIIDLTEEEENNNPTHLTNKEDSKGKSDTRIIQFELSNDMEYDVCISPNHNSKLLEVMKNRQEVMMKHIHDLEMKEKQIQDYIHEICCALESLRQRHNKLVTATQCMQRSFVTS</sequence>